<proteinExistence type="predicted"/>
<organism evidence="1 2">
    <name type="scientific">Adineta ricciae</name>
    <name type="common">Rotifer</name>
    <dbReference type="NCBI Taxonomy" id="249248"/>
    <lineage>
        <taxon>Eukaryota</taxon>
        <taxon>Metazoa</taxon>
        <taxon>Spiralia</taxon>
        <taxon>Gnathifera</taxon>
        <taxon>Rotifera</taxon>
        <taxon>Eurotatoria</taxon>
        <taxon>Bdelloidea</taxon>
        <taxon>Adinetida</taxon>
        <taxon>Adinetidae</taxon>
        <taxon>Adineta</taxon>
    </lineage>
</organism>
<dbReference type="AlphaFoldDB" id="A0A816HQA0"/>
<keyword evidence="2" id="KW-1185">Reference proteome</keyword>
<sequence length="87" mass="10428">ICCHHYLQYDDIDGPFCSCTYRPYKSVSAQWSLLKAVAYTFNEYLYDHTYDITKCLAITKLADVIEQQWTIQQVEEYKMKYHITQKN</sequence>
<evidence type="ECO:0000313" key="1">
    <source>
        <dbReference type="EMBL" id="CAF1690297.1"/>
    </source>
</evidence>
<comment type="caution">
    <text evidence="1">The sequence shown here is derived from an EMBL/GenBank/DDBJ whole genome shotgun (WGS) entry which is preliminary data.</text>
</comment>
<feature type="non-terminal residue" evidence="1">
    <location>
        <position position="1"/>
    </location>
</feature>
<name>A0A816HQA0_ADIRI</name>
<reference evidence="1" key="1">
    <citation type="submission" date="2021-02" db="EMBL/GenBank/DDBJ databases">
        <authorList>
            <person name="Nowell W R."/>
        </authorList>
    </citation>
    <scope>NUCLEOTIDE SEQUENCE</scope>
</reference>
<dbReference type="EMBL" id="CAJNOR010020178">
    <property type="protein sequence ID" value="CAF1690297.1"/>
    <property type="molecule type" value="Genomic_DNA"/>
</dbReference>
<gene>
    <name evidence="1" type="ORF">XAT740_LOCUS63680</name>
</gene>
<protein>
    <submittedName>
        <fullName evidence="1">Uncharacterized protein</fullName>
    </submittedName>
</protein>
<evidence type="ECO:0000313" key="2">
    <source>
        <dbReference type="Proteomes" id="UP000663828"/>
    </source>
</evidence>
<accession>A0A816HQA0</accession>
<dbReference type="Proteomes" id="UP000663828">
    <property type="component" value="Unassembled WGS sequence"/>
</dbReference>